<keyword evidence="1" id="KW-1133">Transmembrane helix</keyword>
<accession>A0ABX1RPS7</accession>
<keyword evidence="1" id="KW-0472">Membrane</keyword>
<name>A0ABX1RPS7_9PSEU</name>
<dbReference type="Proteomes" id="UP001296706">
    <property type="component" value="Unassembled WGS sequence"/>
</dbReference>
<comment type="caution">
    <text evidence="2">The sequence shown here is derived from an EMBL/GenBank/DDBJ whole genome shotgun (WGS) entry which is preliminary data.</text>
</comment>
<gene>
    <name evidence="2" type="ORF">HF577_35510</name>
</gene>
<organism evidence="2 3">
    <name type="scientific">Pseudonocardia xinjiangensis</name>
    <dbReference type="NCBI Taxonomy" id="75289"/>
    <lineage>
        <taxon>Bacteria</taxon>
        <taxon>Bacillati</taxon>
        <taxon>Actinomycetota</taxon>
        <taxon>Actinomycetes</taxon>
        <taxon>Pseudonocardiales</taxon>
        <taxon>Pseudonocardiaceae</taxon>
        <taxon>Pseudonocardia</taxon>
    </lineage>
</organism>
<dbReference type="RefSeq" id="WP_169400386.1">
    <property type="nucleotide sequence ID" value="NZ_JAAXKY010000228.1"/>
</dbReference>
<feature type="transmembrane region" description="Helical" evidence="1">
    <location>
        <begin position="162"/>
        <end position="185"/>
    </location>
</feature>
<feature type="transmembrane region" description="Helical" evidence="1">
    <location>
        <begin position="49"/>
        <end position="67"/>
    </location>
</feature>
<feature type="transmembrane region" description="Helical" evidence="1">
    <location>
        <begin position="12"/>
        <end position="42"/>
    </location>
</feature>
<evidence type="ECO:0008006" key="4">
    <source>
        <dbReference type="Google" id="ProtNLM"/>
    </source>
</evidence>
<feature type="transmembrane region" description="Helical" evidence="1">
    <location>
        <begin position="73"/>
        <end position="91"/>
    </location>
</feature>
<protein>
    <recommendedName>
        <fullName evidence="4">Membrane-associated protein</fullName>
    </recommendedName>
</protein>
<evidence type="ECO:0000313" key="2">
    <source>
        <dbReference type="EMBL" id="NMH82383.1"/>
    </source>
</evidence>
<evidence type="ECO:0000256" key="1">
    <source>
        <dbReference type="SAM" id="Phobius"/>
    </source>
</evidence>
<feature type="transmembrane region" description="Helical" evidence="1">
    <location>
        <begin position="197"/>
        <end position="214"/>
    </location>
</feature>
<keyword evidence="1" id="KW-0812">Transmembrane</keyword>
<keyword evidence="3" id="KW-1185">Reference proteome</keyword>
<evidence type="ECO:0000313" key="3">
    <source>
        <dbReference type="Proteomes" id="UP001296706"/>
    </source>
</evidence>
<sequence>MAQRPAVAPLRLPWAAIVLTALLDALASLPAPLVLVVAALVLVAESGTLVGIALPGSTLLVALGLWSHTAPDALLPAIAVAAAGTVTGAHVSRWRGRSHQDGLGSASGSPGRWRRAVQARAVRAQHWLAGRGPAATAVLLACGHWAAAARPLMPRIAGGAGVPYRIAGPAMVASGTAWAATFVLLGNSVGAHVLTHGTWAPIALVVLLIGGLMLQSRRRSVATGSAVR</sequence>
<proteinExistence type="predicted"/>
<dbReference type="EMBL" id="JAAXKY010000228">
    <property type="protein sequence ID" value="NMH82383.1"/>
    <property type="molecule type" value="Genomic_DNA"/>
</dbReference>
<reference evidence="2 3" key="1">
    <citation type="submission" date="2020-04" db="EMBL/GenBank/DDBJ databases">
        <authorList>
            <person name="Klaysubun C."/>
            <person name="Duangmal K."/>
            <person name="Lipun K."/>
        </authorList>
    </citation>
    <scope>NUCLEOTIDE SEQUENCE [LARGE SCALE GENOMIC DNA]</scope>
    <source>
        <strain evidence="2 3">JCM 11839</strain>
    </source>
</reference>